<keyword evidence="4 5" id="KW-0663">Pyridoxal phosphate</keyword>
<dbReference type="PROSITE" id="PS00600">
    <property type="entry name" value="AA_TRANSFER_CLASS_3"/>
    <property type="match status" value="1"/>
</dbReference>
<keyword evidence="2 6" id="KW-0032">Aminotransferase</keyword>
<evidence type="ECO:0000256" key="4">
    <source>
        <dbReference type="ARBA" id="ARBA00022898"/>
    </source>
</evidence>
<dbReference type="Gene3D" id="3.40.640.10">
    <property type="entry name" value="Type I PLP-dependent aspartate aminotransferase-like (Major domain)"/>
    <property type="match status" value="1"/>
</dbReference>
<gene>
    <name evidence="6" type="ORF">H1R13_19355</name>
</gene>
<protein>
    <submittedName>
        <fullName evidence="6">Aspartate aminotransferase family protein</fullName>
    </submittedName>
</protein>
<comment type="caution">
    <text evidence="6">The sequence shown here is derived from an EMBL/GenBank/DDBJ whole genome shotgun (WGS) entry which is preliminary data.</text>
</comment>
<reference evidence="6 7" key="1">
    <citation type="submission" date="2020-08" db="EMBL/GenBank/DDBJ databases">
        <title>Whole-Genome Sequence of French Clinical Streptomyces mexicanus Strain Q0842.</title>
        <authorList>
            <person name="Boxberger M."/>
            <person name="La Scola B."/>
        </authorList>
    </citation>
    <scope>NUCLEOTIDE SEQUENCE [LARGE SCALE GENOMIC DNA]</scope>
    <source>
        <strain evidence="6 7">Marseille-Q0842</strain>
    </source>
</reference>
<dbReference type="Pfam" id="PF00202">
    <property type="entry name" value="Aminotran_3"/>
    <property type="match status" value="1"/>
</dbReference>
<dbReference type="PANTHER" id="PTHR43094">
    <property type="entry name" value="AMINOTRANSFERASE"/>
    <property type="match status" value="1"/>
</dbReference>
<dbReference type="RefSeq" id="WP_185947685.1">
    <property type="nucleotide sequence ID" value="NZ_JACMHY010000007.1"/>
</dbReference>
<dbReference type="GO" id="GO:0008483">
    <property type="term" value="F:transaminase activity"/>
    <property type="evidence" value="ECO:0007669"/>
    <property type="project" value="UniProtKB-KW"/>
</dbReference>
<evidence type="ECO:0000256" key="3">
    <source>
        <dbReference type="ARBA" id="ARBA00022679"/>
    </source>
</evidence>
<dbReference type="InterPro" id="IPR015424">
    <property type="entry name" value="PyrdxlP-dep_Trfase"/>
</dbReference>
<name>A0A7X1I1F1_9ACTN</name>
<dbReference type="EMBL" id="JACMHY010000007">
    <property type="protein sequence ID" value="MBC2867045.1"/>
    <property type="molecule type" value="Genomic_DNA"/>
</dbReference>
<dbReference type="Proteomes" id="UP000517694">
    <property type="component" value="Unassembled WGS sequence"/>
</dbReference>
<evidence type="ECO:0000313" key="7">
    <source>
        <dbReference type="Proteomes" id="UP000517694"/>
    </source>
</evidence>
<dbReference type="SUPFAM" id="SSF53383">
    <property type="entry name" value="PLP-dependent transferases"/>
    <property type="match status" value="1"/>
</dbReference>
<organism evidence="6 7">
    <name type="scientific">Streptomyces mexicanus</name>
    <dbReference type="NCBI Taxonomy" id="178566"/>
    <lineage>
        <taxon>Bacteria</taxon>
        <taxon>Bacillati</taxon>
        <taxon>Actinomycetota</taxon>
        <taxon>Actinomycetes</taxon>
        <taxon>Kitasatosporales</taxon>
        <taxon>Streptomycetaceae</taxon>
        <taxon>Streptomyces</taxon>
    </lineage>
</organism>
<dbReference type="Gene3D" id="3.90.1150.10">
    <property type="entry name" value="Aspartate Aminotransferase, domain 1"/>
    <property type="match status" value="1"/>
</dbReference>
<evidence type="ECO:0000256" key="1">
    <source>
        <dbReference type="ARBA" id="ARBA00008954"/>
    </source>
</evidence>
<dbReference type="InterPro" id="IPR005814">
    <property type="entry name" value="Aminotrans_3"/>
</dbReference>
<dbReference type="InterPro" id="IPR015421">
    <property type="entry name" value="PyrdxlP-dep_Trfase_major"/>
</dbReference>
<keyword evidence="7" id="KW-1185">Reference proteome</keyword>
<dbReference type="FunFam" id="3.40.640.10:FF:000014">
    <property type="entry name" value="Adenosylmethionine-8-amino-7-oxononanoate aminotransferase, probable"/>
    <property type="match status" value="1"/>
</dbReference>
<evidence type="ECO:0000313" key="6">
    <source>
        <dbReference type="EMBL" id="MBC2867045.1"/>
    </source>
</evidence>
<dbReference type="PIRSF" id="PIRSF000521">
    <property type="entry name" value="Transaminase_4ab_Lys_Orn"/>
    <property type="match status" value="1"/>
</dbReference>
<dbReference type="GO" id="GO:0030170">
    <property type="term" value="F:pyridoxal phosphate binding"/>
    <property type="evidence" value="ECO:0007669"/>
    <property type="project" value="InterPro"/>
</dbReference>
<dbReference type="PANTHER" id="PTHR43094:SF1">
    <property type="entry name" value="AMINOTRANSFERASE CLASS-III"/>
    <property type="match status" value="1"/>
</dbReference>
<comment type="similarity">
    <text evidence="1 5">Belongs to the class-III pyridoxal-phosphate-dependent aminotransferase family.</text>
</comment>
<dbReference type="InterPro" id="IPR049704">
    <property type="entry name" value="Aminotrans_3_PPA_site"/>
</dbReference>
<proteinExistence type="inferred from homology"/>
<dbReference type="CDD" id="cd00610">
    <property type="entry name" value="OAT_like"/>
    <property type="match status" value="1"/>
</dbReference>
<evidence type="ECO:0000256" key="5">
    <source>
        <dbReference type="RuleBase" id="RU003560"/>
    </source>
</evidence>
<dbReference type="AlphaFoldDB" id="A0A7X1I1F1"/>
<keyword evidence="3 6" id="KW-0808">Transferase</keyword>
<evidence type="ECO:0000256" key="2">
    <source>
        <dbReference type="ARBA" id="ARBA00022576"/>
    </source>
</evidence>
<accession>A0A7X1I1F1</accession>
<dbReference type="InterPro" id="IPR015422">
    <property type="entry name" value="PyrdxlP-dep_Trfase_small"/>
</dbReference>
<sequence>MTLDAADLTRLDRAHIIHPYLPGSATERVVMTSGSGCRLTDTEGRSYLDATGGLWLAQIGHGRTELADVAHEQMKKLEYFTSFWEFSNERAIELAARLASLAPEGLNHVYFTSGGSEGNEAAIKMARYYHHRRGESSRTWILARSKAYHGIGYGGGSATGFPLYHEGFAPMMPHVSHLTPPWPYRSDLYGGRPLTPEQVTDFLVRELEERIAEIGPQNIAAMIGEPIMGVGGMLVPPADYWPRVREVLDRHGILLIFDEVVTAYGRVGEWFAAQYFGVTPDIIVTAKGITSGYVPLGALLVGDHVAEVLLRDHGFPMGYTYNGHPVATAVAGANLDIIEKEGLLARASSIGAFLHAQLQEKLGQLPIVGEIRSVGMMLAVELVADRATRAPLPLRPDRMPHDVIRRETGVIVRDSAHSLVLSPPLIMTEAEAQEAASALRSVLERTEPTGEIRAA</sequence>